<dbReference type="PANTHER" id="PTHR46091:SF3">
    <property type="entry name" value="AMINE OXIDASE DOMAIN-CONTAINING PROTEIN"/>
    <property type="match status" value="1"/>
</dbReference>
<evidence type="ECO:0000313" key="8">
    <source>
        <dbReference type="Proteomes" id="UP000029614"/>
    </source>
</evidence>
<keyword evidence="3" id="KW-0274">FAD</keyword>
<evidence type="ECO:0000259" key="6">
    <source>
        <dbReference type="Pfam" id="PF01593"/>
    </source>
</evidence>
<reference evidence="7 8" key="1">
    <citation type="submission" date="2014-07" db="EMBL/GenBank/DDBJ databases">
        <authorList>
            <person name="McCorrison J."/>
            <person name="Sanka R."/>
            <person name="Torralba M."/>
            <person name="Gillis M."/>
            <person name="Haft D.H."/>
            <person name="Methe B."/>
            <person name="Sutton G."/>
            <person name="Nelson K.E."/>
        </authorList>
    </citation>
    <scope>NUCLEOTIDE SEQUENCE [LARGE SCALE GENOMIC DNA]</scope>
    <source>
        <strain evidence="7 8">DNF00058</strain>
    </source>
</reference>
<gene>
    <name evidence="7" type="ORF">HMPREF9302_01930</name>
</gene>
<evidence type="ECO:0000256" key="1">
    <source>
        <dbReference type="ARBA" id="ARBA00022630"/>
    </source>
</evidence>
<dbReference type="Proteomes" id="UP000029614">
    <property type="component" value="Unassembled WGS sequence"/>
</dbReference>
<dbReference type="GO" id="GO:0016491">
    <property type="term" value="F:oxidoreductase activity"/>
    <property type="evidence" value="ECO:0007669"/>
    <property type="project" value="InterPro"/>
</dbReference>
<proteinExistence type="predicted"/>
<dbReference type="SUPFAM" id="SSF51905">
    <property type="entry name" value="FAD/NAD(P)-binding domain"/>
    <property type="match status" value="1"/>
</dbReference>
<evidence type="ECO:0000256" key="4">
    <source>
        <dbReference type="ARBA" id="ARBA00022857"/>
    </source>
</evidence>
<dbReference type="PANTHER" id="PTHR46091">
    <property type="entry name" value="BLR7054 PROTEIN"/>
    <property type="match status" value="1"/>
</dbReference>
<evidence type="ECO:0000256" key="5">
    <source>
        <dbReference type="ARBA" id="ARBA00023027"/>
    </source>
</evidence>
<feature type="domain" description="Amine oxidase" evidence="6">
    <location>
        <begin position="16"/>
        <end position="472"/>
    </location>
</feature>
<keyword evidence="8" id="KW-1185">Reference proteome</keyword>
<comment type="caution">
    <text evidence="7">The sequence shown here is derived from an EMBL/GenBank/DDBJ whole genome shotgun (WGS) entry which is preliminary data.</text>
</comment>
<evidence type="ECO:0000256" key="2">
    <source>
        <dbReference type="ARBA" id="ARBA00022729"/>
    </source>
</evidence>
<dbReference type="RefSeq" id="WP_036854210.1">
    <property type="nucleotide sequence ID" value="NZ_JRNU01000005.1"/>
</dbReference>
<organism evidence="7 8">
    <name type="scientific">Prevotella amnii DNF00058</name>
    <dbReference type="NCBI Taxonomy" id="1401066"/>
    <lineage>
        <taxon>Bacteria</taxon>
        <taxon>Pseudomonadati</taxon>
        <taxon>Bacteroidota</taxon>
        <taxon>Bacteroidia</taxon>
        <taxon>Bacteroidales</taxon>
        <taxon>Prevotellaceae</taxon>
        <taxon>Prevotella</taxon>
    </lineage>
</organism>
<evidence type="ECO:0000256" key="3">
    <source>
        <dbReference type="ARBA" id="ARBA00022827"/>
    </source>
</evidence>
<dbReference type="EMBL" id="JRNU01000005">
    <property type="protein sequence ID" value="KGF52923.1"/>
    <property type="molecule type" value="Genomic_DNA"/>
</dbReference>
<dbReference type="OrthoDB" id="9789960at2"/>
<accession>A0A096B0U0</accession>
<dbReference type="InterPro" id="IPR002937">
    <property type="entry name" value="Amino_oxidase"/>
</dbReference>
<evidence type="ECO:0000313" key="7">
    <source>
        <dbReference type="EMBL" id="KGF52923.1"/>
    </source>
</evidence>
<dbReference type="InterPro" id="IPR036188">
    <property type="entry name" value="FAD/NAD-bd_sf"/>
</dbReference>
<keyword evidence="2" id="KW-0732">Signal</keyword>
<protein>
    <submittedName>
        <fullName evidence="7">FAD-dependent oxidoreductase</fullName>
    </submittedName>
</protein>
<dbReference type="InterPro" id="IPR052206">
    <property type="entry name" value="Retinol_saturase"/>
</dbReference>
<dbReference type="AlphaFoldDB" id="A0A096B0U0"/>
<keyword evidence="1" id="KW-0285">Flavoprotein</keyword>
<dbReference type="Pfam" id="PF01593">
    <property type="entry name" value="Amino_oxidase"/>
    <property type="match status" value="1"/>
</dbReference>
<sequence>MLRADKKKVVIIGSGLGGLSTGVILAKNGYDVTVLEQGTQVGGCLQCFYRGGDKFETGMHFIGSASEGQTLRKLLTFLEIDKDITLSPLDTKGYDVVSLGGKQYRFANGKEAFIKQMTKYFPHQHDNLVRYYDLVEKIASASSLHSLKYAETDASVNTEYQLRSVNEVIDNIITDPLLSKVLVGNLPLYAAEKDKTPFSTHAFIMDFYNQSAYRVKGGSDTIAAALVRVIESYAGKVITRKKATKIICDDTHATFVEVNGKDLLPCDYVISDAHPMRTLELLNTKLIRPAFRKRINEIPQTVGGFSVYLSFKENTVPYINYNYYGYQTDTPWDCEKYTSGTWPKGFLYMHFCPNNLTGFASTGVILSYMQMKDVELWAGSSVGHRGKDYEAFKKEKAEKLISVLEQHFPNISDNISRYYTSTPLTYRYYTGTEGGSMYGNAKDINMAAACRVPQRTRIPNVFLTGQNINSHGMLGVLVGAIVTCSELLTAKTIYKQIQEANK</sequence>
<keyword evidence="4" id="KW-0521">NADP</keyword>
<dbReference type="Gene3D" id="3.50.50.60">
    <property type="entry name" value="FAD/NAD(P)-binding domain"/>
    <property type="match status" value="2"/>
</dbReference>
<name>A0A096B0U0_9BACT</name>
<keyword evidence="5" id="KW-0520">NAD</keyword>